<protein>
    <recommendedName>
        <fullName evidence="4">CDP-alcohol phosphatidyltransferase</fullName>
    </recommendedName>
</protein>
<keyword evidence="1" id="KW-1133">Transmembrane helix</keyword>
<accession>A0A2H0BXY6</accession>
<dbReference type="Proteomes" id="UP000231021">
    <property type="component" value="Unassembled WGS sequence"/>
</dbReference>
<evidence type="ECO:0000256" key="1">
    <source>
        <dbReference type="SAM" id="Phobius"/>
    </source>
</evidence>
<evidence type="ECO:0000313" key="2">
    <source>
        <dbReference type="EMBL" id="PIP62556.1"/>
    </source>
</evidence>
<dbReference type="EMBL" id="PCTB01000065">
    <property type="protein sequence ID" value="PIP62556.1"/>
    <property type="molecule type" value="Genomic_DNA"/>
</dbReference>
<reference evidence="2 3" key="1">
    <citation type="submission" date="2017-09" db="EMBL/GenBank/DDBJ databases">
        <title>Depth-based differentiation of microbial function through sediment-hosted aquifers and enrichment of novel symbionts in the deep terrestrial subsurface.</title>
        <authorList>
            <person name="Probst A.J."/>
            <person name="Ladd B."/>
            <person name="Jarett J.K."/>
            <person name="Geller-Mcgrath D.E."/>
            <person name="Sieber C.M."/>
            <person name="Emerson J.B."/>
            <person name="Anantharaman K."/>
            <person name="Thomas B.C."/>
            <person name="Malmstrom R."/>
            <person name="Stieglmeier M."/>
            <person name="Klingl A."/>
            <person name="Woyke T."/>
            <person name="Ryan C.M."/>
            <person name="Banfield J.F."/>
        </authorList>
    </citation>
    <scope>NUCLEOTIDE SEQUENCE [LARGE SCALE GENOMIC DNA]</scope>
    <source>
        <strain evidence="2">CG22_combo_CG10-13_8_21_14_all_35_9</strain>
    </source>
</reference>
<feature type="transmembrane region" description="Helical" evidence="1">
    <location>
        <begin position="16"/>
        <end position="34"/>
    </location>
</feature>
<feature type="transmembrane region" description="Helical" evidence="1">
    <location>
        <begin position="142"/>
        <end position="166"/>
    </location>
</feature>
<comment type="caution">
    <text evidence="2">The sequence shown here is derived from an EMBL/GenBank/DDBJ whole genome shotgun (WGS) entry which is preliminary data.</text>
</comment>
<organism evidence="2 3">
    <name type="scientific">Candidatus Roizmanbacteria bacterium CG22_combo_CG10-13_8_21_14_all_35_9</name>
    <dbReference type="NCBI Taxonomy" id="1974861"/>
    <lineage>
        <taxon>Bacteria</taxon>
        <taxon>Candidatus Roizmaniibacteriota</taxon>
    </lineage>
</organism>
<evidence type="ECO:0008006" key="4">
    <source>
        <dbReference type="Google" id="ProtNLM"/>
    </source>
</evidence>
<feature type="transmembrane region" description="Helical" evidence="1">
    <location>
        <begin position="116"/>
        <end position="136"/>
    </location>
</feature>
<sequence length="181" mass="22011">MSNNGKISDIIHNMKYLYYLIIFLRILSAPLILIWPTTAIILSFSLDVIDADFAHYVVSKKQYQIIDKALDFWVFLYEMILAWQLFPVFRNFLLFLFLWRMIGTLIFYFTGERKLFLIFANYFENAFFVIFFRNYIPKINLYFLIGISFIIKLFQEWFIHVADLSVREDILKSKRKWRNYV</sequence>
<name>A0A2H0BXY6_9BACT</name>
<evidence type="ECO:0000313" key="3">
    <source>
        <dbReference type="Proteomes" id="UP000231021"/>
    </source>
</evidence>
<gene>
    <name evidence="2" type="ORF">COW98_03360</name>
</gene>
<keyword evidence="1" id="KW-0472">Membrane</keyword>
<proteinExistence type="predicted"/>
<keyword evidence="1" id="KW-0812">Transmembrane</keyword>
<dbReference type="AlphaFoldDB" id="A0A2H0BXY6"/>